<dbReference type="EMBL" id="NBIV01000357">
    <property type="protein sequence ID" value="PXF40112.1"/>
    <property type="molecule type" value="Genomic_DNA"/>
</dbReference>
<evidence type="ECO:0000313" key="3">
    <source>
        <dbReference type="Proteomes" id="UP000247409"/>
    </source>
</evidence>
<sequence>MESRVVPAVHLGHLDGGMYLILTSSGLVHSKHIRFFETTFPGVREIRENELRDDMRSQGLVTLDASDDETMSSTSEDLPEPDVASDGSSGEFDDALSSGTHYPEIPSTFDGTRYPDASENVPTPAGADQTPNHRYNLRSRATVAMP</sequence>
<comment type="caution">
    <text evidence="2">The sequence shown here is derived from an EMBL/GenBank/DDBJ whole genome shotgun (WGS) entry which is preliminary data.</text>
</comment>
<proteinExistence type="predicted"/>
<keyword evidence="3" id="KW-1185">Reference proteome</keyword>
<feature type="region of interest" description="Disordered" evidence="1">
    <location>
        <begin position="55"/>
        <end position="146"/>
    </location>
</feature>
<dbReference type="Proteomes" id="UP000247409">
    <property type="component" value="Unassembled WGS sequence"/>
</dbReference>
<dbReference type="AlphaFoldDB" id="A0A2V3IDF3"/>
<reference evidence="2 3" key="1">
    <citation type="journal article" date="2018" name="Mol. Biol. Evol.">
        <title>Analysis of the draft genome of the red seaweed Gracilariopsis chorda provides insights into genome size evolution in Rhodophyta.</title>
        <authorList>
            <person name="Lee J."/>
            <person name="Yang E.C."/>
            <person name="Graf L."/>
            <person name="Yang J.H."/>
            <person name="Qiu H."/>
            <person name="Zel Zion U."/>
            <person name="Chan C.X."/>
            <person name="Stephens T.G."/>
            <person name="Weber A.P.M."/>
            <person name="Boo G.H."/>
            <person name="Boo S.M."/>
            <person name="Kim K.M."/>
            <person name="Shin Y."/>
            <person name="Jung M."/>
            <person name="Lee S.J."/>
            <person name="Yim H.S."/>
            <person name="Lee J.H."/>
            <person name="Bhattacharya D."/>
            <person name="Yoon H.S."/>
        </authorList>
    </citation>
    <scope>NUCLEOTIDE SEQUENCE [LARGE SCALE GENOMIC DNA]</scope>
    <source>
        <strain evidence="2 3">SKKU-2015</strain>
        <tissue evidence="2">Whole body</tissue>
    </source>
</reference>
<gene>
    <name evidence="2" type="ORF">BWQ96_10173</name>
</gene>
<evidence type="ECO:0000256" key="1">
    <source>
        <dbReference type="SAM" id="MobiDB-lite"/>
    </source>
</evidence>
<name>A0A2V3IDF3_9FLOR</name>
<evidence type="ECO:0000313" key="2">
    <source>
        <dbReference type="EMBL" id="PXF40112.1"/>
    </source>
</evidence>
<accession>A0A2V3IDF3</accession>
<protein>
    <submittedName>
        <fullName evidence="2">Uncharacterized protein</fullName>
    </submittedName>
</protein>
<dbReference type="OrthoDB" id="10595658at2759"/>
<organism evidence="2 3">
    <name type="scientific">Gracilariopsis chorda</name>
    <dbReference type="NCBI Taxonomy" id="448386"/>
    <lineage>
        <taxon>Eukaryota</taxon>
        <taxon>Rhodophyta</taxon>
        <taxon>Florideophyceae</taxon>
        <taxon>Rhodymeniophycidae</taxon>
        <taxon>Gracilariales</taxon>
        <taxon>Gracilariaceae</taxon>
        <taxon>Gracilariopsis</taxon>
    </lineage>
</organism>